<dbReference type="InterPro" id="IPR013647">
    <property type="entry name" value="OligopepF_N_dom"/>
</dbReference>
<dbReference type="InterPro" id="IPR001567">
    <property type="entry name" value="Pept_M3A_M3B_dom"/>
</dbReference>
<dbReference type="GO" id="GO:0046872">
    <property type="term" value="F:metal ion binding"/>
    <property type="evidence" value="ECO:0007669"/>
    <property type="project" value="UniProtKB-UniRule"/>
</dbReference>
<dbReference type="CDD" id="cd09607">
    <property type="entry name" value="M3B_PepF"/>
    <property type="match status" value="1"/>
</dbReference>
<gene>
    <name evidence="10" type="ORF">G4D61_07120</name>
    <name evidence="9" type="ORF">NG54_00045</name>
</gene>
<reference evidence="9 11" key="1">
    <citation type="submission" date="2014-10" db="EMBL/GenBank/DDBJ databases">
        <title>Draft genome of phytase producing Bacillus ginsengihumi strain M2.11.</title>
        <authorList>
            <person name="Toymentseva A."/>
            <person name="Boulygina E.A."/>
            <person name="Kazakov S.V."/>
            <person name="Kayumov I."/>
            <person name="Suleimanova A.D."/>
            <person name="Mardanova A.M."/>
            <person name="Maria S.N."/>
            <person name="Sergey M.Y."/>
            <person name="Sharipova M.R."/>
        </authorList>
    </citation>
    <scope>NUCLEOTIDE SEQUENCE [LARGE SCALE GENOMIC DNA]</scope>
    <source>
        <strain evidence="9 11">M2.11</strain>
    </source>
</reference>
<dbReference type="Pfam" id="PF08439">
    <property type="entry name" value="Peptidase_M3_N"/>
    <property type="match status" value="1"/>
</dbReference>
<evidence type="ECO:0000313" key="10">
    <source>
        <dbReference type="EMBL" id="NEY19743.1"/>
    </source>
</evidence>
<evidence type="ECO:0000256" key="1">
    <source>
        <dbReference type="ARBA" id="ARBA00022670"/>
    </source>
</evidence>
<evidence type="ECO:0000313" key="9">
    <source>
        <dbReference type="EMBL" id="KHD86819.1"/>
    </source>
</evidence>
<dbReference type="RefSeq" id="WP_035352455.1">
    <property type="nucleotide sequence ID" value="NZ_JAAIWK010000008.1"/>
</dbReference>
<dbReference type="Proteomes" id="UP000476934">
    <property type="component" value="Unassembled WGS sequence"/>
</dbReference>
<dbReference type="InterPro" id="IPR042088">
    <property type="entry name" value="OligoPept_F_C"/>
</dbReference>
<dbReference type="OrthoDB" id="9769691at2"/>
<comment type="cofactor">
    <cofactor evidence="6">
        <name>Zn(2+)</name>
        <dbReference type="ChEBI" id="CHEBI:29105"/>
    </cofactor>
    <text evidence="6">Binds 1 zinc ion.</text>
</comment>
<keyword evidence="3 6" id="KW-0378">Hydrolase</keyword>
<evidence type="ECO:0000256" key="4">
    <source>
        <dbReference type="ARBA" id="ARBA00022833"/>
    </source>
</evidence>
<dbReference type="GO" id="GO:0004222">
    <property type="term" value="F:metalloendopeptidase activity"/>
    <property type="evidence" value="ECO:0007669"/>
    <property type="project" value="InterPro"/>
</dbReference>
<dbReference type="Proteomes" id="UP000030588">
    <property type="component" value="Unassembled WGS sequence"/>
</dbReference>
<comment type="similarity">
    <text evidence="6">Belongs to the peptidase M3 family.</text>
</comment>
<keyword evidence="4 6" id="KW-0862">Zinc</keyword>
<evidence type="ECO:0000313" key="12">
    <source>
        <dbReference type="Proteomes" id="UP000476934"/>
    </source>
</evidence>
<evidence type="ECO:0000259" key="7">
    <source>
        <dbReference type="Pfam" id="PF01432"/>
    </source>
</evidence>
<dbReference type="Gene3D" id="1.20.140.70">
    <property type="entry name" value="Oligopeptidase f, N-terminal domain"/>
    <property type="match status" value="1"/>
</dbReference>
<evidence type="ECO:0000256" key="5">
    <source>
        <dbReference type="ARBA" id="ARBA00023049"/>
    </source>
</evidence>
<name>A0A0A6VJP3_9BACI</name>
<organism evidence="9 11">
    <name type="scientific">Heyndrickxia ginsengihumi</name>
    <dbReference type="NCBI Taxonomy" id="363870"/>
    <lineage>
        <taxon>Bacteria</taxon>
        <taxon>Bacillati</taxon>
        <taxon>Bacillota</taxon>
        <taxon>Bacilli</taxon>
        <taxon>Bacillales</taxon>
        <taxon>Bacillaceae</taxon>
        <taxon>Heyndrickxia</taxon>
    </lineage>
</organism>
<protein>
    <submittedName>
        <fullName evidence="9 10">Oligoendopeptidase</fullName>
    </submittedName>
</protein>
<keyword evidence="1 6" id="KW-0645">Protease</keyword>
<dbReference type="Pfam" id="PF01432">
    <property type="entry name" value="Peptidase_M3"/>
    <property type="match status" value="1"/>
</dbReference>
<reference evidence="10 12" key="3">
    <citation type="submission" date="2020-03" db="EMBL/GenBank/DDBJ databases">
        <title>Bacillus aquiflavi sp. nov., isolated from yellow water of strong flavor Chinese baijiu in Yibin region of China.</title>
        <authorList>
            <person name="Xie J."/>
        </authorList>
    </citation>
    <scope>NUCLEOTIDE SEQUENCE [LARGE SCALE GENOMIC DNA]</scope>
    <source>
        <strain evidence="10 12">Gsoil 114</strain>
    </source>
</reference>
<evidence type="ECO:0000256" key="6">
    <source>
        <dbReference type="RuleBase" id="RU003435"/>
    </source>
</evidence>
<accession>A0A0A6VJP3</accession>
<reference evidence="10 12" key="2">
    <citation type="submission" date="2020-02" db="EMBL/GenBank/DDBJ databases">
        <authorList>
            <person name="Feng H."/>
        </authorList>
    </citation>
    <scope>NUCLEOTIDE SEQUENCE [LARGE SCALE GENOMIC DNA]</scope>
    <source>
        <strain evidence="10 12">Gsoil 114</strain>
    </source>
</reference>
<dbReference type="SUPFAM" id="SSF55486">
    <property type="entry name" value="Metalloproteases ('zincins'), catalytic domain"/>
    <property type="match status" value="1"/>
</dbReference>
<feature type="domain" description="Oligopeptidase F N-terminal" evidence="8">
    <location>
        <begin position="117"/>
        <end position="178"/>
    </location>
</feature>
<evidence type="ECO:0000313" key="11">
    <source>
        <dbReference type="Proteomes" id="UP000030588"/>
    </source>
</evidence>
<dbReference type="STRING" id="363870.NG54_00045"/>
<dbReference type="Gene3D" id="1.10.1370.20">
    <property type="entry name" value="Oligoendopeptidase f, C-terminal domain"/>
    <property type="match status" value="1"/>
</dbReference>
<dbReference type="InterPro" id="IPR011977">
    <property type="entry name" value="Pept_M3B_clade3"/>
</dbReference>
<dbReference type="PANTHER" id="PTHR34217:SF1">
    <property type="entry name" value="CARBOXYPEPTIDASE 1"/>
    <property type="match status" value="1"/>
</dbReference>
<dbReference type="GO" id="GO:0004181">
    <property type="term" value="F:metallocarboxypeptidase activity"/>
    <property type="evidence" value="ECO:0007669"/>
    <property type="project" value="InterPro"/>
</dbReference>
<dbReference type="EMBL" id="JAAIWK010000008">
    <property type="protein sequence ID" value="NEY19743.1"/>
    <property type="molecule type" value="Genomic_DNA"/>
</dbReference>
<keyword evidence="12" id="KW-1185">Reference proteome</keyword>
<dbReference type="GO" id="GO:0006508">
    <property type="term" value="P:proteolysis"/>
    <property type="evidence" value="ECO:0007669"/>
    <property type="project" value="UniProtKB-KW"/>
</dbReference>
<evidence type="ECO:0000256" key="2">
    <source>
        <dbReference type="ARBA" id="ARBA00022723"/>
    </source>
</evidence>
<dbReference type="NCBIfam" id="TIGR02290">
    <property type="entry name" value="M3_fam_3"/>
    <property type="match status" value="1"/>
</dbReference>
<dbReference type="InterPro" id="IPR001333">
    <property type="entry name" value="Peptidase_M32_Taq"/>
</dbReference>
<feature type="domain" description="Peptidase M3A/M3B catalytic" evidence="7">
    <location>
        <begin position="203"/>
        <end position="578"/>
    </location>
</feature>
<keyword evidence="5 6" id="KW-0482">Metalloprotease</keyword>
<dbReference type="AlphaFoldDB" id="A0A0A6VJP3"/>
<keyword evidence="2 6" id="KW-0479">Metal-binding</keyword>
<dbReference type="PANTHER" id="PTHR34217">
    <property type="entry name" value="METAL-DEPENDENT CARBOXYPEPTIDASE"/>
    <property type="match status" value="1"/>
</dbReference>
<dbReference type="MEROPS" id="M03.A08"/>
<evidence type="ECO:0000259" key="8">
    <source>
        <dbReference type="Pfam" id="PF08439"/>
    </source>
</evidence>
<sequence>MKFPTFSQNWDLDVLFMGGSHSPAFQDFLNKSEKDLSAFQQYVEAWQLDLQDTDRFYTLLEMLKANMQQLEQASSFVSCLQAQDTSDSKAGSLRAKVSQLLATYGVILTTFDEKLRSISDREWQQLLEKKEFSELQFFLTERRKHAKEKLSKAEESLIHSLSVDGYHGWGEIYDTLASHVYIPFVENGETNMLSVGQASNLFNHPNRAVRKEVFHKWEEAWGEKTDMLADILNHLAGFRLTVYKARGWEDVLKEPLAISRMKKETLDTMWHTIADFKAPLVRFLNKKAEMLGIKKLSWFDVEAPIGNTNSTMTFDEGAEFIISHFNKFGPQLADLAKTAFKNRWIEAEDRPGKRAGGFCTSFPLSEQSRIFMTYSGTPSNVSTLAHELGHAFHSAVLHEIHPLKRNYAMNVAETASTFAEMVIADAAVKQAASKEEKLVLLEDKIQRSVALLMNIHARFLFETAFYEERKAGYVHKERLNELMIDAQKTAYGDALGQYHPQFWSSKLHFYITDTPFYNFPYTFGYLFSLGIYAKAMEAGAGYEKKYIALLQDTASMTVEELAKKHLDVDLTKRDFWEAGLKLCIEDIEEFLALLG</sequence>
<evidence type="ECO:0000256" key="3">
    <source>
        <dbReference type="ARBA" id="ARBA00022801"/>
    </source>
</evidence>
<comment type="caution">
    <text evidence="9">The sequence shown here is derived from an EMBL/GenBank/DDBJ whole genome shotgun (WGS) entry which is preliminary data.</text>
</comment>
<dbReference type="EMBL" id="JRUN01000001">
    <property type="protein sequence ID" value="KHD86819.1"/>
    <property type="molecule type" value="Genomic_DNA"/>
</dbReference>
<proteinExistence type="inferred from homology"/>
<dbReference type="InterPro" id="IPR034006">
    <property type="entry name" value="M3B_PepF_2"/>
</dbReference>